<gene>
    <name evidence="1" type="ORF">CEXT_332601</name>
</gene>
<accession>A0AAV4USD9</accession>
<comment type="caution">
    <text evidence="1">The sequence shown here is derived from an EMBL/GenBank/DDBJ whole genome shotgun (WGS) entry which is preliminary data.</text>
</comment>
<organism evidence="1 2">
    <name type="scientific">Caerostris extrusa</name>
    <name type="common">Bark spider</name>
    <name type="synonym">Caerostris bankana</name>
    <dbReference type="NCBI Taxonomy" id="172846"/>
    <lineage>
        <taxon>Eukaryota</taxon>
        <taxon>Metazoa</taxon>
        <taxon>Ecdysozoa</taxon>
        <taxon>Arthropoda</taxon>
        <taxon>Chelicerata</taxon>
        <taxon>Arachnida</taxon>
        <taxon>Araneae</taxon>
        <taxon>Araneomorphae</taxon>
        <taxon>Entelegynae</taxon>
        <taxon>Araneoidea</taxon>
        <taxon>Araneidae</taxon>
        <taxon>Caerostris</taxon>
    </lineage>
</organism>
<evidence type="ECO:0000313" key="1">
    <source>
        <dbReference type="EMBL" id="GIY60590.1"/>
    </source>
</evidence>
<dbReference type="Proteomes" id="UP001054945">
    <property type="component" value="Unassembled WGS sequence"/>
</dbReference>
<sequence length="441" mass="49649">MQTVPKQIVARNVSHSCKNCNSPLDADNFSNLTHQRSDELQEGDLESYELYSETLNSNQETNTDKYSYHSGAGDWIDENTVLDPHYITEIPEFSGYQFQGFHSRPLLFVSNGSSKLEESNFPSIVRNLFEDGNSNDHSMSGLDAKPHIRWYPFTSTSNLQDIKNVSTQTSMSYIAKQQRDLSVQVSNQQTNHKAVHMSPVNLISSATQFPSTLNKQSNTEASKVDKFFNSPSSSSVSSVITNETLASEYNSKINPSERTYAYSLYSSDVPSNLELIDNKVDHNNLKQEKNEKHSVHSNYFGMNTYLDESNQTNERNSSLPRESCTSMDIGGISSANSASDEHSVPANLGDFYSLSTRKATDVKLQKYYFSRNQQETFTERMNVENQTTKSLDNEVSRKNHSGIKVKETGSASSNFTSVGFNENIIENIPEHLPFHINFSEK</sequence>
<name>A0AAV4USD9_CAEEX</name>
<keyword evidence="2" id="KW-1185">Reference proteome</keyword>
<protein>
    <submittedName>
        <fullName evidence="1">Uncharacterized protein</fullName>
    </submittedName>
</protein>
<proteinExistence type="predicted"/>
<evidence type="ECO:0000313" key="2">
    <source>
        <dbReference type="Proteomes" id="UP001054945"/>
    </source>
</evidence>
<dbReference type="AlphaFoldDB" id="A0AAV4USD9"/>
<reference evidence="1 2" key="1">
    <citation type="submission" date="2021-06" db="EMBL/GenBank/DDBJ databases">
        <title>Caerostris extrusa draft genome.</title>
        <authorList>
            <person name="Kono N."/>
            <person name="Arakawa K."/>
        </authorList>
    </citation>
    <scope>NUCLEOTIDE SEQUENCE [LARGE SCALE GENOMIC DNA]</scope>
</reference>
<dbReference type="EMBL" id="BPLR01013346">
    <property type="protein sequence ID" value="GIY60590.1"/>
    <property type="molecule type" value="Genomic_DNA"/>
</dbReference>